<sequence>MADRPTQQAPSLARRVELLAPAGGPKPFAAALAAGADAIYLGMGTMNARRKAENFTDEEFARACRTAHLAGARVYVTTNIVIKDDEMDGAVELIRRCTALGADAFIIQDWGLFSEVKRLMPEIETHISTQANIHDARGAAWCERLGADRVTLSRELSLGEIAAIHEQCGIDLEVFAHGSICFSYSGVCLLSSFCQAGRSANRGMCAQPCRLPYELIDEQGREISAPGRGRPLCPRDTCTTDLLPQLVDTGASALKLEGRMKAADYVFSVTDVYRRELDDVLAGRNAGEKEQAARKRQLKRCFNRDFTHAYQDGTSDDDMMSYERSNNRGELVGRVAGFTAREPQTKGERLRAAIKGPAGTAHLALDAPVGTGDLLELRDDDDPDTFLTALARRDAAAGEILDVELPRPPGKRCRVRIIRSQAAIDRADDVLKRAYPRKRPVDVRVRARRGQPFEVELSCCDNPSLTACAQGFIVEEARTRPVSSDDLVEHVGRMGSSPFEMRTCSVELDEGCGMGFSAVHKVRAAACDLLEEAILAPSQRRAELAERLDIPSHRGVADSANEHKDARGAEAMVCALATSLEAADAARRAGADRVYMATDDLDAAGISPAQARELGLIPVLDEVCRAGDRERLDSWVETGAAVAVGNISELALAAERSALAEVRSCIPAHNRPCLELLAREGARAAWLSPELSLAEIERIAPASPLTLGICVYGKPRVMTSEHCILQVANACIHDCARCSLRMRKLALHNIDDKMLPIRTDIHGRSRLYDAYPLDLTPQMPALLAAGVRRFLVDGTLLEPEELSDQTERARRALDAARAGRKPAPRQKGSSSGCLFVGVD</sequence>
<reference evidence="4" key="1">
    <citation type="submission" date="2017-04" db="EMBL/GenBank/DDBJ databases">
        <title>Function of individual gut microbiota members based on whole genome sequencing of pure cultures obtained from chicken caecum.</title>
        <authorList>
            <person name="Medvecky M."/>
            <person name="Cejkova D."/>
            <person name="Polansky O."/>
            <person name="Karasova D."/>
            <person name="Kubasova T."/>
            <person name="Cizek A."/>
            <person name="Rychlik I."/>
        </authorList>
    </citation>
    <scope>NUCLEOTIDE SEQUENCE [LARGE SCALE GENOMIC DNA]</scope>
    <source>
        <strain evidence="4">An70</strain>
    </source>
</reference>
<comment type="caution">
    <text evidence="3">The sequence shown here is derived from an EMBL/GenBank/DDBJ whole genome shotgun (WGS) entry which is preliminary data.</text>
</comment>
<dbReference type="Proteomes" id="UP000196560">
    <property type="component" value="Unassembled WGS sequence"/>
</dbReference>
<name>A0A1Y3U4H1_9ACTN</name>
<gene>
    <name evidence="3" type="ORF">B5G21_10015</name>
</gene>
<dbReference type="InterPro" id="IPR020988">
    <property type="entry name" value="Pept_U32_collagenase"/>
</dbReference>
<protein>
    <submittedName>
        <fullName evidence="3">Peptidase U32</fullName>
    </submittedName>
</protein>
<evidence type="ECO:0000313" key="3">
    <source>
        <dbReference type="EMBL" id="OUN41299.1"/>
    </source>
</evidence>
<dbReference type="PROSITE" id="PS01276">
    <property type="entry name" value="PEPTIDASE_U32"/>
    <property type="match status" value="1"/>
</dbReference>
<feature type="region of interest" description="Disordered" evidence="1">
    <location>
        <begin position="812"/>
        <end position="839"/>
    </location>
</feature>
<dbReference type="RefSeq" id="WP_239402319.1">
    <property type="nucleotide sequence ID" value="NZ_NFHO01000016.1"/>
</dbReference>
<dbReference type="Pfam" id="PF01136">
    <property type="entry name" value="Peptidase_U32"/>
    <property type="match status" value="2"/>
</dbReference>
<evidence type="ECO:0000259" key="2">
    <source>
        <dbReference type="Pfam" id="PF12392"/>
    </source>
</evidence>
<dbReference type="InterPro" id="IPR001539">
    <property type="entry name" value="Peptidase_U32"/>
</dbReference>
<dbReference type="SUPFAM" id="SSF51395">
    <property type="entry name" value="FMN-linked oxidoreductases"/>
    <property type="match status" value="1"/>
</dbReference>
<keyword evidence="4" id="KW-1185">Reference proteome</keyword>
<accession>A0A1Y3U4H1</accession>
<dbReference type="EMBL" id="NFHO01000016">
    <property type="protein sequence ID" value="OUN41299.1"/>
    <property type="molecule type" value="Genomic_DNA"/>
</dbReference>
<feature type="domain" description="Peptidase U32 collagenase" evidence="2">
    <location>
        <begin position="427"/>
        <end position="534"/>
    </location>
</feature>
<dbReference type="InterPro" id="IPR051454">
    <property type="entry name" value="RNA/ubiquinone_mod_enzymes"/>
</dbReference>
<dbReference type="Pfam" id="PF12392">
    <property type="entry name" value="DUF3656"/>
    <property type="match status" value="1"/>
</dbReference>
<dbReference type="STRING" id="1118060.GCA_000311845_00586"/>
<proteinExistence type="predicted"/>
<evidence type="ECO:0000256" key="1">
    <source>
        <dbReference type="SAM" id="MobiDB-lite"/>
    </source>
</evidence>
<dbReference type="PANTHER" id="PTHR30217">
    <property type="entry name" value="PEPTIDASE U32 FAMILY"/>
    <property type="match status" value="1"/>
</dbReference>
<dbReference type="AlphaFoldDB" id="A0A1Y3U4H1"/>
<evidence type="ECO:0000313" key="4">
    <source>
        <dbReference type="Proteomes" id="UP000196560"/>
    </source>
</evidence>
<dbReference type="PANTHER" id="PTHR30217:SF10">
    <property type="entry name" value="23S RRNA 5-HYDROXYCYTIDINE C2501 SYNTHASE"/>
    <property type="match status" value="1"/>
</dbReference>
<organism evidence="3 4">
    <name type="scientific">Enorma massiliensis</name>
    <dbReference type="NCBI Taxonomy" id="1472761"/>
    <lineage>
        <taxon>Bacteria</taxon>
        <taxon>Bacillati</taxon>
        <taxon>Actinomycetota</taxon>
        <taxon>Coriobacteriia</taxon>
        <taxon>Coriobacteriales</taxon>
        <taxon>Coriobacteriaceae</taxon>
        <taxon>Enorma</taxon>
    </lineage>
</organism>
<dbReference type="eggNOG" id="COG0826">
    <property type="taxonomic scope" value="Bacteria"/>
</dbReference>